<dbReference type="STRING" id="1173061.A0A0J9XAB2"/>
<keyword evidence="8" id="KW-0808">Transferase</keyword>
<evidence type="ECO:0000256" key="15">
    <source>
        <dbReference type="ARBA" id="ARBA00022989"/>
    </source>
</evidence>
<keyword evidence="7" id="KW-0962">Peroxisome biogenesis</keyword>
<dbReference type="CDD" id="cd16527">
    <property type="entry name" value="RING-HC_PEX10"/>
    <property type="match status" value="1"/>
</dbReference>
<keyword evidence="12" id="KW-0833">Ubl conjugation pathway</keyword>
<evidence type="ECO:0000256" key="11">
    <source>
        <dbReference type="ARBA" id="ARBA00022771"/>
    </source>
</evidence>
<evidence type="ECO:0000256" key="16">
    <source>
        <dbReference type="ARBA" id="ARBA00023136"/>
    </source>
</evidence>
<feature type="domain" description="RING-type" evidence="20">
    <location>
        <begin position="269"/>
        <end position="307"/>
    </location>
</feature>
<dbReference type="Proteomes" id="UP000242525">
    <property type="component" value="Unassembled WGS sequence"/>
</dbReference>
<evidence type="ECO:0000256" key="5">
    <source>
        <dbReference type="ARBA" id="ARBA00012483"/>
    </source>
</evidence>
<keyword evidence="10" id="KW-0479">Metal-binding</keyword>
<dbReference type="PROSITE" id="PS50089">
    <property type="entry name" value="ZF_RING_2"/>
    <property type="match status" value="1"/>
</dbReference>
<protein>
    <recommendedName>
        <fullName evidence="5">RING-type E3 ubiquitin transferase</fullName>
        <ecNumber evidence="5">2.3.2.27</ecNumber>
    </recommendedName>
    <alternativeName>
        <fullName evidence="18">Peroxin-10</fullName>
    </alternativeName>
</protein>
<keyword evidence="16" id="KW-0472">Membrane</keyword>
<dbReference type="GO" id="GO:0005778">
    <property type="term" value="C:peroxisomal membrane"/>
    <property type="evidence" value="ECO:0007669"/>
    <property type="project" value="UniProtKB-SubCell"/>
</dbReference>
<comment type="catalytic activity">
    <reaction evidence="1">
        <text>S-ubiquitinyl-[E2 ubiquitin-conjugating enzyme]-L-cysteine + [acceptor protein]-L-lysine = [E2 ubiquitin-conjugating enzyme]-L-cysteine + N(6)-ubiquitinyl-[acceptor protein]-L-lysine.</text>
        <dbReference type="EC" id="2.3.2.27"/>
    </reaction>
</comment>
<proteinExistence type="inferred from homology"/>
<dbReference type="InterPro" id="IPR025654">
    <property type="entry name" value="PEX2/10"/>
</dbReference>
<dbReference type="GO" id="GO:0016562">
    <property type="term" value="P:protein import into peroxisome matrix, receptor recycling"/>
    <property type="evidence" value="ECO:0007669"/>
    <property type="project" value="UniProtKB-ARBA"/>
</dbReference>
<comment type="caution">
    <text evidence="21">The sequence shown here is derived from an EMBL/GenBank/DDBJ whole genome shotgun (WGS) entry which is preliminary data.</text>
</comment>
<dbReference type="InterPro" id="IPR006845">
    <property type="entry name" value="Pex_N"/>
</dbReference>
<comment type="similarity">
    <text evidence="4">Belongs to the pex2/pex10/pex12 family.</text>
</comment>
<reference evidence="21" key="1">
    <citation type="submission" date="2014-03" db="EMBL/GenBank/DDBJ databases">
        <authorList>
            <person name="Casaregola S."/>
        </authorList>
    </citation>
    <scope>NUCLEOTIDE SEQUENCE [LARGE SCALE GENOMIC DNA]</scope>
    <source>
        <strain evidence="21">CLIB 918</strain>
    </source>
</reference>
<evidence type="ECO:0000256" key="19">
    <source>
        <dbReference type="PROSITE-ProRule" id="PRU00175"/>
    </source>
</evidence>
<dbReference type="OrthoDB" id="6270329at2759"/>
<dbReference type="GO" id="GO:0008270">
    <property type="term" value="F:zinc ion binding"/>
    <property type="evidence" value="ECO:0007669"/>
    <property type="project" value="UniProtKB-KW"/>
</dbReference>
<evidence type="ECO:0000259" key="20">
    <source>
        <dbReference type="PROSITE" id="PS50089"/>
    </source>
</evidence>
<evidence type="ECO:0000256" key="12">
    <source>
        <dbReference type="ARBA" id="ARBA00022786"/>
    </source>
</evidence>
<dbReference type="InterPro" id="IPR017907">
    <property type="entry name" value="Znf_RING_CS"/>
</dbReference>
<comment type="subcellular location">
    <subcellularLocation>
        <location evidence="2">Peroxisome membrane</location>
        <topology evidence="2">Multi-pass membrane protein</topology>
    </subcellularLocation>
</comment>
<evidence type="ECO:0000256" key="14">
    <source>
        <dbReference type="ARBA" id="ARBA00022927"/>
    </source>
</evidence>
<dbReference type="InterPro" id="IPR018957">
    <property type="entry name" value="Znf_C3HC4_RING-type"/>
</dbReference>
<keyword evidence="6" id="KW-0813">Transport</keyword>
<evidence type="ECO:0000256" key="9">
    <source>
        <dbReference type="ARBA" id="ARBA00022692"/>
    </source>
</evidence>
<dbReference type="GO" id="GO:0061630">
    <property type="term" value="F:ubiquitin protein ligase activity"/>
    <property type="evidence" value="ECO:0007669"/>
    <property type="project" value="UniProtKB-EC"/>
</dbReference>
<dbReference type="InterPro" id="IPR001841">
    <property type="entry name" value="Znf_RING"/>
</dbReference>
<keyword evidence="22" id="KW-1185">Reference proteome</keyword>
<evidence type="ECO:0000256" key="13">
    <source>
        <dbReference type="ARBA" id="ARBA00022833"/>
    </source>
</evidence>
<evidence type="ECO:0000313" key="22">
    <source>
        <dbReference type="Proteomes" id="UP000242525"/>
    </source>
</evidence>
<keyword evidence="9" id="KW-0812">Transmembrane</keyword>
<dbReference type="GO" id="GO:0016567">
    <property type="term" value="P:protein ubiquitination"/>
    <property type="evidence" value="ECO:0007669"/>
    <property type="project" value="UniProtKB-ARBA"/>
</dbReference>
<organism evidence="21 22">
    <name type="scientific">Geotrichum candidum</name>
    <name type="common">Oospora lactis</name>
    <name type="synonym">Dipodascus geotrichum</name>
    <dbReference type="NCBI Taxonomy" id="1173061"/>
    <lineage>
        <taxon>Eukaryota</taxon>
        <taxon>Fungi</taxon>
        <taxon>Dikarya</taxon>
        <taxon>Ascomycota</taxon>
        <taxon>Saccharomycotina</taxon>
        <taxon>Dipodascomycetes</taxon>
        <taxon>Dipodascales</taxon>
        <taxon>Dipodascaceae</taxon>
        <taxon>Geotrichum</taxon>
    </lineage>
</organism>
<keyword evidence="15" id="KW-1133">Transmembrane helix</keyword>
<dbReference type="Pfam" id="PF04757">
    <property type="entry name" value="Pex2_Pex12"/>
    <property type="match status" value="1"/>
</dbReference>
<dbReference type="SUPFAM" id="SSF57850">
    <property type="entry name" value="RING/U-box"/>
    <property type="match status" value="1"/>
</dbReference>
<accession>A0A0J9XAB2</accession>
<sequence length="321" mass="35879">MSAKKQQLTLPLAKAPEIIRSNQKDSSLEYSLKSSLVDTIRLIMGPNYLNNASARSGGNAISKYLTIDVVCRILYLGLTTGIGNRTLGEEYTDLVYAEESDSGNRTRKAVVLRRIALILGLSGLVENYLQQKTKQLISKPSNRGKLISRVISSKYTPSLDMVRNLHLAVFYMTTHGSKFYQLTKRIVGFRYYLGHAESNNNNNNNGMGYEVLGALLVFQSLFNYYKQITDTSATETERGSAGASESHAKEIDLSDPTMLRFIPNESRACVLCLSMMKSPSVTNCGHLFCWNCIIEWTSEKPECPLCRSFCERQNVLLLSAH</sequence>
<dbReference type="Pfam" id="PF00097">
    <property type="entry name" value="zf-C3HC4"/>
    <property type="match status" value="1"/>
</dbReference>
<evidence type="ECO:0000256" key="3">
    <source>
        <dbReference type="ARBA" id="ARBA00004906"/>
    </source>
</evidence>
<evidence type="ECO:0000256" key="7">
    <source>
        <dbReference type="ARBA" id="ARBA00022593"/>
    </source>
</evidence>
<evidence type="ECO:0000256" key="4">
    <source>
        <dbReference type="ARBA" id="ARBA00008704"/>
    </source>
</evidence>
<evidence type="ECO:0000256" key="1">
    <source>
        <dbReference type="ARBA" id="ARBA00000900"/>
    </source>
</evidence>
<evidence type="ECO:0000313" key="21">
    <source>
        <dbReference type="EMBL" id="CDO54189.1"/>
    </source>
</evidence>
<keyword evidence="17" id="KW-0576">Peroxisome</keyword>
<evidence type="ECO:0000256" key="17">
    <source>
        <dbReference type="ARBA" id="ARBA00023140"/>
    </source>
</evidence>
<comment type="pathway">
    <text evidence="3">Protein modification; protein ubiquitination.</text>
</comment>
<keyword evidence="11 19" id="KW-0863">Zinc-finger</keyword>
<dbReference type="PANTHER" id="PTHR23350">
    <property type="entry name" value="PEROXISOME ASSEMBLY PROTEIN 10"/>
    <property type="match status" value="1"/>
</dbReference>
<evidence type="ECO:0000256" key="8">
    <source>
        <dbReference type="ARBA" id="ARBA00022679"/>
    </source>
</evidence>
<keyword evidence="13" id="KW-0862">Zinc</keyword>
<dbReference type="PANTHER" id="PTHR23350:SF0">
    <property type="entry name" value="PEROXISOME BIOGENESIS FACTOR 10"/>
    <property type="match status" value="1"/>
</dbReference>
<dbReference type="EC" id="2.3.2.27" evidence="5"/>
<evidence type="ECO:0000256" key="18">
    <source>
        <dbReference type="ARBA" id="ARBA00041230"/>
    </source>
</evidence>
<dbReference type="AlphaFoldDB" id="A0A0J9XAB2"/>
<keyword evidence="14" id="KW-0653">Protein transport</keyword>
<dbReference type="PROSITE" id="PS00518">
    <property type="entry name" value="ZF_RING_1"/>
    <property type="match status" value="1"/>
</dbReference>
<evidence type="ECO:0000256" key="6">
    <source>
        <dbReference type="ARBA" id="ARBA00022448"/>
    </source>
</evidence>
<dbReference type="InterPro" id="IPR013083">
    <property type="entry name" value="Znf_RING/FYVE/PHD"/>
</dbReference>
<evidence type="ECO:0000256" key="10">
    <source>
        <dbReference type="ARBA" id="ARBA00022723"/>
    </source>
</evidence>
<dbReference type="Gene3D" id="3.30.40.10">
    <property type="entry name" value="Zinc/RING finger domain, C3HC4 (zinc finger)"/>
    <property type="match status" value="1"/>
</dbReference>
<dbReference type="SMART" id="SM00184">
    <property type="entry name" value="RING"/>
    <property type="match status" value="1"/>
</dbReference>
<name>A0A0J9XAB2_GEOCN</name>
<evidence type="ECO:0000256" key="2">
    <source>
        <dbReference type="ARBA" id="ARBA00004585"/>
    </source>
</evidence>
<dbReference type="EMBL" id="CCBN010000007">
    <property type="protein sequence ID" value="CDO54189.1"/>
    <property type="molecule type" value="Genomic_DNA"/>
</dbReference>
<gene>
    <name evidence="21" type="ORF">BN980_GECA07s00549g</name>
</gene>